<name>A0AA46Z5D9_VIBPH</name>
<dbReference type="Proteomes" id="UP001163036">
    <property type="component" value="Chromosome 1"/>
</dbReference>
<dbReference type="InterPro" id="IPR013762">
    <property type="entry name" value="Integrase-like_cat_sf"/>
</dbReference>
<keyword evidence="3" id="KW-0238">DNA-binding</keyword>
<dbReference type="PROSITE" id="PS51898">
    <property type="entry name" value="TYR_RECOMBINASE"/>
    <property type="match status" value="1"/>
</dbReference>
<feature type="domain" description="Tyr recombinase" evidence="5">
    <location>
        <begin position="181"/>
        <end position="375"/>
    </location>
</feature>
<comment type="similarity">
    <text evidence="1">Belongs to the 'phage' integrase family.</text>
</comment>
<dbReference type="InterPro" id="IPR011010">
    <property type="entry name" value="DNA_brk_join_enz"/>
</dbReference>
<dbReference type="Pfam" id="PF00589">
    <property type="entry name" value="Phage_integrase"/>
    <property type="match status" value="1"/>
</dbReference>
<dbReference type="GO" id="GO:0003677">
    <property type="term" value="F:DNA binding"/>
    <property type="evidence" value="ECO:0007669"/>
    <property type="project" value="UniProtKB-KW"/>
</dbReference>
<dbReference type="SUPFAM" id="SSF56349">
    <property type="entry name" value="DNA breaking-rejoining enzymes"/>
    <property type="match status" value="1"/>
</dbReference>
<protein>
    <submittedName>
        <fullName evidence="6">Site-specific integrase</fullName>
    </submittedName>
</protein>
<dbReference type="InterPro" id="IPR002104">
    <property type="entry name" value="Integrase_catalytic"/>
</dbReference>
<keyword evidence="2" id="KW-0229">DNA integration</keyword>
<accession>A0AA46Z5D9</accession>
<proteinExistence type="inferred from homology"/>
<evidence type="ECO:0000256" key="3">
    <source>
        <dbReference type="ARBA" id="ARBA00023125"/>
    </source>
</evidence>
<evidence type="ECO:0000313" key="6">
    <source>
        <dbReference type="EMBL" id="UYV25855.1"/>
    </source>
</evidence>
<evidence type="ECO:0000256" key="4">
    <source>
        <dbReference type="ARBA" id="ARBA00023172"/>
    </source>
</evidence>
<evidence type="ECO:0000256" key="1">
    <source>
        <dbReference type="ARBA" id="ARBA00008857"/>
    </source>
</evidence>
<evidence type="ECO:0000256" key="2">
    <source>
        <dbReference type="ARBA" id="ARBA00022908"/>
    </source>
</evidence>
<gene>
    <name evidence="6" type="ORF">M5598_12565</name>
</gene>
<dbReference type="EMBL" id="CP097355">
    <property type="protein sequence ID" value="UYV25855.1"/>
    <property type="molecule type" value="Genomic_DNA"/>
</dbReference>
<dbReference type="AlphaFoldDB" id="A0AA46Z5D9"/>
<dbReference type="CDD" id="cd01184">
    <property type="entry name" value="INT_C_like_1"/>
    <property type="match status" value="1"/>
</dbReference>
<reference evidence="6" key="1">
    <citation type="submission" date="2022-05" db="EMBL/GenBank/DDBJ databases">
        <title>Megaplasmid of Vibrio parahaemolyticus.</title>
        <authorList>
            <person name="Strauch E."/>
            <person name="Borowiak M."/>
        </authorList>
    </citation>
    <scope>NUCLEOTIDE SEQUENCE</scope>
    <source>
        <strain evidence="6">16-VB00198</strain>
    </source>
</reference>
<evidence type="ECO:0000259" key="5">
    <source>
        <dbReference type="PROSITE" id="PS51898"/>
    </source>
</evidence>
<keyword evidence="4" id="KW-0233">DNA recombination</keyword>
<dbReference type="InterPro" id="IPR050090">
    <property type="entry name" value="Tyrosine_recombinase_XerCD"/>
</dbReference>
<organism evidence="6 7">
    <name type="scientific">Vibrio parahaemolyticus</name>
    <dbReference type="NCBI Taxonomy" id="670"/>
    <lineage>
        <taxon>Bacteria</taxon>
        <taxon>Pseudomonadati</taxon>
        <taxon>Pseudomonadota</taxon>
        <taxon>Gammaproteobacteria</taxon>
        <taxon>Vibrionales</taxon>
        <taxon>Vibrionaceae</taxon>
        <taxon>Vibrio</taxon>
    </lineage>
</organism>
<dbReference type="GO" id="GO:0006310">
    <property type="term" value="P:DNA recombination"/>
    <property type="evidence" value="ECO:0007669"/>
    <property type="project" value="UniProtKB-KW"/>
</dbReference>
<dbReference type="PANTHER" id="PTHR30349">
    <property type="entry name" value="PHAGE INTEGRASE-RELATED"/>
    <property type="match status" value="1"/>
</dbReference>
<dbReference type="PANTHER" id="PTHR30349:SF41">
    <property type="entry name" value="INTEGRASE_RECOMBINASE PROTEIN MJ0367-RELATED"/>
    <property type="match status" value="1"/>
</dbReference>
<dbReference type="RefSeq" id="WP_228086296.1">
    <property type="nucleotide sequence ID" value="NZ_CP097355.1"/>
</dbReference>
<dbReference type="GO" id="GO:0015074">
    <property type="term" value="P:DNA integration"/>
    <property type="evidence" value="ECO:0007669"/>
    <property type="project" value="UniProtKB-KW"/>
</dbReference>
<evidence type="ECO:0000313" key="7">
    <source>
        <dbReference type="Proteomes" id="UP001163036"/>
    </source>
</evidence>
<dbReference type="Gene3D" id="1.10.443.10">
    <property type="entry name" value="Intergrase catalytic core"/>
    <property type="match status" value="1"/>
</dbReference>
<sequence length="410" mass="47350">MASSSATACIFTNEAVHHYNNMTDTGSNPLLFERPVPKSQKTVEPKTCFDILNEYTEYRLKLGKSKKKNICQDHDIIRMILNFMDFLDLNELDRSGAEKIAKAYCYRPKNPQKYPELEGLQGFDLIAKNESLPKKKKYISLETAKGHIQKMSTFMAWAKSHGYVSNNVFYKLPMKKSTQVKTVFPFTEEHLFSIFSMSDYAKHKYLHPFYYWIPMLLRYTGARMNEICQLVYSDIVIADGIYCLIIRDALEDQSVKTGKTRLIPIHNELLKKGFIEFVNSKESGRLFPELSFANGYYSPMVSKWFARRRKALGIDSKYNGYSFRRSFINELKQKLVSKDIVESIAGHEHGERLNALSNELVNSVVGLPHNSESFDTYSYQYSPKILAPAVNMIDTSHTENVLPYFSFLNY</sequence>